<evidence type="ECO:0000313" key="2">
    <source>
        <dbReference type="Proteomes" id="UP001162060"/>
    </source>
</evidence>
<dbReference type="Proteomes" id="UP001162060">
    <property type="component" value="Unassembled WGS sequence"/>
</dbReference>
<comment type="caution">
    <text evidence="1">The sequence shown here is derived from an EMBL/GenBank/DDBJ whole genome shotgun (WGS) entry which is preliminary data.</text>
</comment>
<gene>
    <name evidence="1" type="ORF">PM001_LOCUS7414</name>
</gene>
<dbReference type="AlphaFoldDB" id="A0AAV1TIF9"/>
<evidence type="ECO:0000313" key="1">
    <source>
        <dbReference type="EMBL" id="CAK7922012.1"/>
    </source>
</evidence>
<name>A0AAV1TIF9_9STRA</name>
<proteinExistence type="predicted"/>
<protein>
    <submittedName>
        <fullName evidence="1">Uncharacterized protein</fullName>
    </submittedName>
</protein>
<sequence>MFLHGFVPGLYKELRRPPLLLMKCPRANFVIVIDLRRELRAFIPLQLRSNRRRSSVDHGHQFRGKK</sequence>
<dbReference type="EMBL" id="CAKLBY020000065">
    <property type="protein sequence ID" value="CAK7922012.1"/>
    <property type="molecule type" value="Genomic_DNA"/>
</dbReference>
<reference evidence="1" key="1">
    <citation type="submission" date="2024-01" db="EMBL/GenBank/DDBJ databases">
        <authorList>
            <person name="Webb A."/>
        </authorList>
    </citation>
    <scope>NUCLEOTIDE SEQUENCE</scope>
    <source>
        <strain evidence="1">Pm1</strain>
    </source>
</reference>
<organism evidence="1 2">
    <name type="scientific">Peronospora matthiolae</name>
    <dbReference type="NCBI Taxonomy" id="2874970"/>
    <lineage>
        <taxon>Eukaryota</taxon>
        <taxon>Sar</taxon>
        <taxon>Stramenopiles</taxon>
        <taxon>Oomycota</taxon>
        <taxon>Peronosporomycetes</taxon>
        <taxon>Peronosporales</taxon>
        <taxon>Peronosporaceae</taxon>
        <taxon>Peronospora</taxon>
    </lineage>
</organism>
<accession>A0AAV1TIF9</accession>